<evidence type="ECO:0000313" key="2">
    <source>
        <dbReference type="Proteomes" id="UP001054945"/>
    </source>
</evidence>
<proteinExistence type="predicted"/>
<dbReference type="Proteomes" id="UP001054945">
    <property type="component" value="Unassembled WGS sequence"/>
</dbReference>
<dbReference type="AlphaFoldDB" id="A0AAV4MEP7"/>
<dbReference type="EMBL" id="BPLR01002173">
    <property type="protein sequence ID" value="GIX70914.1"/>
    <property type="molecule type" value="Genomic_DNA"/>
</dbReference>
<name>A0AAV4MEP7_CAEEX</name>
<reference evidence="1 2" key="1">
    <citation type="submission" date="2021-06" db="EMBL/GenBank/DDBJ databases">
        <title>Caerostris extrusa draft genome.</title>
        <authorList>
            <person name="Kono N."/>
            <person name="Arakawa K."/>
        </authorList>
    </citation>
    <scope>NUCLEOTIDE SEQUENCE [LARGE SCALE GENOMIC DNA]</scope>
</reference>
<sequence>MFAAPNIPATRLTTETWWTRMGLGVHRNIGNHLGRHVCTALRGLTLIISHLKSMKKCFWVTRTETLLCTHIYVYEYTESEDTTRHITFIQSETPVSV</sequence>
<gene>
    <name evidence="1" type="ORF">CEXT_614321</name>
</gene>
<keyword evidence="2" id="KW-1185">Reference proteome</keyword>
<comment type="caution">
    <text evidence="1">The sequence shown here is derived from an EMBL/GenBank/DDBJ whole genome shotgun (WGS) entry which is preliminary data.</text>
</comment>
<accession>A0AAV4MEP7</accession>
<organism evidence="1 2">
    <name type="scientific">Caerostris extrusa</name>
    <name type="common">Bark spider</name>
    <name type="synonym">Caerostris bankana</name>
    <dbReference type="NCBI Taxonomy" id="172846"/>
    <lineage>
        <taxon>Eukaryota</taxon>
        <taxon>Metazoa</taxon>
        <taxon>Ecdysozoa</taxon>
        <taxon>Arthropoda</taxon>
        <taxon>Chelicerata</taxon>
        <taxon>Arachnida</taxon>
        <taxon>Araneae</taxon>
        <taxon>Araneomorphae</taxon>
        <taxon>Entelegynae</taxon>
        <taxon>Araneoidea</taxon>
        <taxon>Araneidae</taxon>
        <taxon>Caerostris</taxon>
    </lineage>
</organism>
<evidence type="ECO:0000313" key="1">
    <source>
        <dbReference type="EMBL" id="GIX70914.1"/>
    </source>
</evidence>
<protein>
    <submittedName>
        <fullName evidence="1">Uncharacterized protein</fullName>
    </submittedName>
</protein>